<dbReference type="Proteomes" id="UP001626549">
    <property type="component" value="Chromosome"/>
</dbReference>
<accession>A0ABZ0ICG6</accession>
<organism evidence="2 3">
    <name type="scientific">Congregibacter brevis</name>
    <dbReference type="NCBI Taxonomy" id="3081201"/>
    <lineage>
        <taxon>Bacteria</taxon>
        <taxon>Pseudomonadati</taxon>
        <taxon>Pseudomonadota</taxon>
        <taxon>Gammaproteobacteria</taxon>
        <taxon>Cellvibrionales</taxon>
        <taxon>Halieaceae</taxon>
        <taxon>Congregibacter</taxon>
    </lineage>
</organism>
<protein>
    <submittedName>
        <fullName evidence="2">Uncharacterized protein</fullName>
    </submittedName>
</protein>
<dbReference type="EMBL" id="CP136865">
    <property type="protein sequence ID" value="WOJ97239.1"/>
    <property type="molecule type" value="Genomic_DNA"/>
</dbReference>
<evidence type="ECO:0000313" key="2">
    <source>
        <dbReference type="EMBL" id="WOJ97239.1"/>
    </source>
</evidence>
<keyword evidence="3" id="KW-1185">Reference proteome</keyword>
<reference evidence="2 3" key="1">
    <citation type="submission" date="2023-10" db="EMBL/GenBank/DDBJ databases">
        <title>Two novel species belonging to the OM43/NOR5 clade.</title>
        <authorList>
            <person name="Park M."/>
        </authorList>
    </citation>
    <scope>NUCLEOTIDE SEQUENCE [LARGE SCALE GENOMIC DNA]</scope>
    <source>
        <strain evidence="2 3">IMCC45268</strain>
    </source>
</reference>
<gene>
    <name evidence="2" type="ORF">R0137_01370</name>
</gene>
<evidence type="ECO:0000256" key="1">
    <source>
        <dbReference type="SAM" id="Phobius"/>
    </source>
</evidence>
<keyword evidence="1" id="KW-0472">Membrane</keyword>
<feature type="transmembrane region" description="Helical" evidence="1">
    <location>
        <begin position="45"/>
        <end position="63"/>
    </location>
</feature>
<keyword evidence="1" id="KW-0812">Transmembrane</keyword>
<sequence length="77" mass="8268">MDGSLLLKIIGGILIAGGVALVSNPELVSDKPIPEDTFDAIERRIWWGLLIGLGVLLQFHYQLKPWAPTLAASASSL</sequence>
<name>A0ABZ0ICG6_9GAMM</name>
<dbReference type="RefSeq" id="WP_407327966.1">
    <property type="nucleotide sequence ID" value="NZ_CP136865.1"/>
</dbReference>
<evidence type="ECO:0000313" key="3">
    <source>
        <dbReference type="Proteomes" id="UP001626549"/>
    </source>
</evidence>
<keyword evidence="1" id="KW-1133">Transmembrane helix</keyword>
<proteinExistence type="predicted"/>
<feature type="transmembrane region" description="Helical" evidence="1">
    <location>
        <begin position="6"/>
        <end position="24"/>
    </location>
</feature>